<dbReference type="Pfam" id="PF00356">
    <property type="entry name" value="LacI"/>
    <property type="match status" value="1"/>
</dbReference>
<dbReference type="Gene3D" id="1.10.260.40">
    <property type="entry name" value="lambda repressor-like DNA-binding domains"/>
    <property type="match status" value="1"/>
</dbReference>
<accession>I0BQK2</accession>
<dbReference type="InterPro" id="IPR000843">
    <property type="entry name" value="HTH_LacI"/>
</dbReference>
<dbReference type="CDD" id="cd06267">
    <property type="entry name" value="PBP1_LacI_sugar_binding-like"/>
    <property type="match status" value="1"/>
</dbReference>
<evidence type="ECO:0000256" key="2">
    <source>
        <dbReference type="ARBA" id="ARBA00023125"/>
    </source>
</evidence>
<dbReference type="SMART" id="SM00354">
    <property type="entry name" value="HTH_LACI"/>
    <property type="match status" value="1"/>
</dbReference>
<dbReference type="PANTHER" id="PTHR30146">
    <property type="entry name" value="LACI-RELATED TRANSCRIPTIONAL REPRESSOR"/>
    <property type="match status" value="1"/>
</dbReference>
<evidence type="ECO:0000313" key="6">
    <source>
        <dbReference type="EMBL" id="AFH64649.1"/>
    </source>
</evidence>
<evidence type="ECO:0000259" key="4">
    <source>
        <dbReference type="PROSITE" id="PS50932"/>
    </source>
</evidence>
<keyword evidence="3" id="KW-0804">Transcription</keyword>
<dbReference type="KEGG" id="pmw:B2K_28785"/>
<dbReference type="SUPFAM" id="SSF53822">
    <property type="entry name" value="Periplasmic binding protein-like I"/>
    <property type="match status" value="1"/>
</dbReference>
<evidence type="ECO:0000313" key="7">
    <source>
        <dbReference type="Proteomes" id="UP000007392"/>
    </source>
</evidence>
<evidence type="ECO:0000256" key="1">
    <source>
        <dbReference type="ARBA" id="ARBA00023015"/>
    </source>
</evidence>
<dbReference type="InterPro" id="IPR028082">
    <property type="entry name" value="Peripla_BP_I"/>
</dbReference>
<dbReference type="CDD" id="cd01392">
    <property type="entry name" value="HTH_LacI"/>
    <property type="match status" value="1"/>
</dbReference>
<dbReference type="Proteomes" id="UP000007392">
    <property type="component" value="Chromosome"/>
</dbReference>
<dbReference type="PROSITE" id="PS50932">
    <property type="entry name" value="HTH_LACI_2"/>
    <property type="match status" value="1"/>
</dbReference>
<protein>
    <submittedName>
        <fullName evidence="6">Transcriptional regulator</fullName>
    </submittedName>
</protein>
<dbReference type="PATRIC" id="fig|997761.3.peg.5747"/>
<feature type="domain" description="HTH cro/C1-type" evidence="5">
    <location>
        <begin position="1"/>
        <end position="45"/>
    </location>
</feature>
<evidence type="ECO:0000259" key="5">
    <source>
        <dbReference type="PROSITE" id="PS50943"/>
    </source>
</evidence>
<proteinExistence type="predicted"/>
<dbReference type="Pfam" id="PF13377">
    <property type="entry name" value="Peripla_BP_3"/>
    <property type="match status" value="1"/>
</dbReference>
<dbReference type="EMBL" id="CP003422">
    <property type="protein sequence ID" value="AFH64649.1"/>
    <property type="molecule type" value="Genomic_DNA"/>
</dbReference>
<dbReference type="GO" id="GO:0000976">
    <property type="term" value="F:transcription cis-regulatory region binding"/>
    <property type="evidence" value="ECO:0007669"/>
    <property type="project" value="TreeGrafter"/>
</dbReference>
<keyword evidence="1" id="KW-0805">Transcription regulation</keyword>
<reference evidence="6 7" key="1">
    <citation type="submission" date="2013-06" db="EMBL/GenBank/DDBJ databases">
        <title>Complete genome sequence of Paenibacillus mucilaginosus K02.</title>
        <authorList>
            <person name="Xiao B."/>
            <person name="Sun L."/>
            <person name="Xiao L."/>
            <person name="Lian B."/>
        </authorList>
    </citation>
    <scope>NUCLEOTIDE SEQUENCE [LARGE SCALE GENOMIC DNA]</scope>
    <source>
        <strain evidence="6 7">K02</strain>
    </source>
</reference>
<dbReference type="InterPro" id="IPR001387">
    <property type="entry name" value="Cro/C1-type_HTH"/>
</dbReference>
<dbReference type="HOGENOM" id="CLU_037628_6_2_9"/>
<dbReference type="GO" id="GO:0003700">
    <property type="term" value="F:DNA-binding transcription factor activity"/>
    <property type="evidence" value="ECO:0007669"/>
    <property type="project" value="TreeGrafter"/>
</dbReference>
<sequence>MNIKTVAKLAGVSVSTVSKIINNYSDISAETREKVLGIMKETGYIPSNSAKTLATKKSGLIGVVFAGKLNIDFTHPFFVGVLNAFKRQMGLLGYDLLFFSNEKFHASGEDYLARCRHFQVEGCILLSGQELEPAIHELDRSPIPCIGVDLMLSGASSGHIMSDSERMAAQVVEHFYLLGYRDIGYLGASAYYHISSMREAGLLKSLDRWGLPVQPDWFIHGDDFSESSGCEAMKRLIAGGSLPRALFAGSDHLAIGAIRALMEHGLQVPVDVAVIGCDDVEAARYVSPPLTTIRQNKDKIGKIAAMMLYDLINNQMRSSSVLVEPELIVRASCGARREG</sequence>
<dbReference type="AlphaFoldDB" id="I0BQK2"/>
<dbReference type="SUPFAM" id="SSF47413">
    <property type="entry name" value="lambda repressor-like DNA-binding domains"/>
    <property type="match status" value="1"/>
</dbReference>
<dbReference type="InterPro" id="IPR010982">
    <property type="entry name" value="Lambda_DNA-bd_dom_sf"/>
</dbReference>
<dbReference type="PANTHER" id="PTHR30146:SF109">
    <property type="entry name" value="HTH-TYPE TRANSCRIPTIONAL REGULATOR GALS"/>
    <property type="match status" value="1"/>
</dbReference>
<dbReference type="RefSeq" id="WP_014652321.1">
    <property type="nucleotide sequence ID" value="NC_017672.3"/>
</dbReference>
<dbReference type="InterPro" id="IPR046335">
    <property type="entry name" value="LacI/GalR-like_sensor"/>
</dbReference>
<organism evidence="6 7">
    <name type="scientific">Paenibacillus mucilaginosus K02</name>
    <dbReference type="NCBI Taxonomy" id="997761"/>
    <lineage>
        <taxon>Bacteria</taxon>
        <taxon>Bacillati</taxon>
        <taxon>Bacillota</taxon>
        <taxon>Bacilli</taxon>
        <taxon>Bacillales</taxon>
        <taxon>Paenibacillaceae</taxon>
        <taxon>Paenibacillus</taxon>
    </lineage>
</organism>
<dbReference type="PROSITE" id="PS50943">
    <property type="entry name" value="HTH_CROC1"/>
    <property type="match status" value="1"/>
</dbReference>
<dbReference type="Gene3D" id="3.40.50.2300">
    <property type="match status" value="2"/>
</dbReference>
<feature type="domain" description="HTH lacI-type" evidence="4">
    <location>
        <begin position="1"/>
        <end position="55"/>
    </location>
</feature>
<evidence type="ECO:0000256" key="3">
    <source>
        <dbReference type="ARBA" id="ARBA00023163"/>
    </source>
</evidence>
<dbReference type="OrthoDB" id="9775106at2"/>
<gene>
    <name evidence="6" type="ORF">B2K_28785</name>
</gene>
<name>I0BQK2_9BACL</name>
<keyword evidence="2" id="KW-0238">DNA-binding</keyword>